<dbReference type="Gene3D" id="3.20.20.80">
    <property type="entry name" value="Glycosidases"/>
    <property type="match status" value="1"/>
</dbReference>
<reference evidence="1" key="1">
    <citation type="submission" date="2016-07" db="EMBL/GenBank/DDBJ databases">
        <title>Microvirga ossetica sp. nov. a new species of rhizobia isolated from root nodules of the legume species Vicia alpestris Steven originated from North Ossetia region in the Caucasus.</title>
        <authorList>
            <person name="Safronova V.I."/>
            <person name="Kuznetsova I.G."/>
            <person name="Sazanova A.L."/>
            <person name="Belimov A."/>
            <person name="Andronov E."/>
            <person name="Osledkin Y.S."/>
            <person name="Onishchuk O.P."/>
            <person name="Kurchak O.N."/>
            <person name="Shaposhnikov A.I."/>
            <person name="Willems A."/>
            <person name="Tikhonovich I.A."/>
        </authorList>
    </citation>
    <scope>NUCLEOTIDE SEQUENCE [LARGE SCALE GENOMIC DNA]</scope>
    <source>
        <strain evidence="1">V5/3M</strain>
    </source>
</reference>
<protein>
    <recommendedName>
        <fullName evidence="2">Glycoside hydrolase family 42 N-terminal domain-containing protein</fullName>
    </recommendedName>
</protein>
<proteinExistence type="predicted"/>
<dbReference type="AlphaFoldDB" id="A0A1B2EB05"/>
<name>A0A1B2EB05_9HYPH</name>
<organism evidence="1">
    <name type="scientific">Microvirga ossetica</name>
    <dbReference type="NCBI Taxonomy" id="1882682"/>
    <lineage>
        <taxon>Bacteria</taxon>
        <taxon>Pseudomonadati</taxon>
        <taxon>Pseudomonadota</taxon>
        <taxon>Alphaproteobacteria</taxon>
        <taxon>Hyphomicrobiales</taxon>
        <taxon>Methylobacteriaceae</taxon>
        <taxon>Microvirga</taxon>
    </lineage>
</organism>
<dbReference type="SUPFAM" id="SSF51445">
    <property type="entry name" value="(Trans)glycosidases"/>
    <property type="match status" value="1"/>
</dbReference>
<sequence length="90" mass="10675">MFAKGIENSYPTIKSGSVRVDEMEKCGHYEHWRKDFDLLQELGFRYLRYGPPIHHVWLSPNRYDWSFPDETFGVLRALDVVPIADLYRTP</sequence>
<evidence type="ECO:0000313" key="1">
    <source>
        <dbReference type="EMBL" id="ANY77141.1"/>
    </source>
</evidence>
<evidence type="ECO:0008006" key="2">
    <source>
        <dbReference type="Google" id="ProtNLM"/>
    </source>
</evidence>
<dbReference type="KEGG" id="moc:BB934_02000"/>
<dbReference type="InterPro" id="IPR017853">
    <property type="entry name" value="GH"/>
</dbReference>
<gene>
    <name evidence="1" type="ORF">BB934_02000</name>
</gene>
<accession>A0A1B2EB05</accession>
<dbReference type="RefSeq" id="WP_175608875.1">
    <property type="nucleotide sequence ID" value="NZ_CP016616.1"/>
</dbReference>
<dbReference type="EMBL" id="CP016616">
    <property type="protein sequence ID" value="ANY77141.1"/>
    <property type="molecule type" value="Genomic_DNA"/>
</dbReference>